<evidence type="ECO:0000256" key="4">
    <source>
        <dbReference type="ARBA" id="ARBA00022475"/>
    </source>
</evidence>
<dbReference type="SUPFAM" id="SSF55874">
    <property type="entry name" value="ATPase domain of HSP90 chaperone/DNA topoisomerase II/histidine kinase"/>
    <property type="match status" value="1"/>
</dbReference>
<keyword evidence="6" id="KW-0808">Transferase</keyword>
<keyword evidence="10" id="KW-0902">Two-component regulatory system</keyword>
<evidence type="ECO:0000256" key="2">
    <source>
        <dbReference type="ARBA" id="ARBA00004651"/>
    </source>
</evidence>
<evidence type="ECO:0000259" key="14">
    <source>
        <dbReference type="PROSITE" id="PS50885"/>
    </source>
</evidence>
<dbReference type="CDD" id="cd00082">
    <property type="entry name" value="HisKA"/>
    <property type="match status" value="1"/>
</dbReference>
<comment type="catalytic activity">
    <reaction evidence="1">
        <text>ATP + protein L-histidine = ADP + protein N-phospho-L-histidine.</text>
        <dbReference type="EC" id="2.7.13.3"/>
    </reaction>
</comment>
<dbReference type="InterPro" id="IPR036890">
    <property type="entry name" value="HATPase_C_sf"/>
</dbReference>
<keyword evidence="8 15" id="KW-0418">Kinase</keyword>
<evidence type="ECO:0000256" key="7">
    <source>
        <dbReference type="ARBA" id="ARBA00022692"/>
    </source>
</evidence>
<dbReference type="Gene3D" id="1.10.287.130">
    <property type="match status" value="1"/>
</dbReference>
<feature type="domain" description="Histidine kinase" evidence="13">
    <location>
        <begin position="273"/>
        <end position="490"/>
    </location>
</feature>
<evidence type="ECO:0000256" key="3">
    <source>
        <dbReference type="ARBA" id="ARBA00012438"/>
    </source>
</evidence>
<evidence type="ECO:0000256" key="10">
    <source>
        <dbReference type="ARBA" id="ARBA00023012"/>
    </source>
</evidence>
<dbReference type="InterPro" id="IPR003661">
    <property type="entry name" value="HisK_dim/P_dom"/>
</dbReference>
<dbReference type="GO" id="GO:0005886">
    <property type="term" value="C:plasma membrane"/>
    <property type="evidence" value="ECO:0007669"/>
    <property type="project" value="UniProtKB-SubCell"/>
</dbReference>
<evidence type="ECO:0000256" key="11">
    <source>
        <dbReference type="ARBA" id="ARBA00023136"/>
    </source>
</evidence>
<dbReference type="GO" id="GO:0000155">
    <property type="term" value="F:phosphorelay sensor kinase activity"/>
    <property type="evidence" value="ECO:0007669"/>
    <property type="project" value="InterPro"/>
</dbReference>
<proteinExistence type="predicted"/>
<sequence length="496" mass="54590">MKLGLRLLLGFFLITGIAAFFVLRVFAAEIRPSVARVVEDMLVDTANILAELVEDDLAAMPAGGTLETGHFAQRVREYAERPVDARIWGMSKQSLDYRVYVTDARGRVVLDTGARPGGVAIGQDYSRWRDVALTLKGQYGARATRQVEVDGQPSVLYVAAPIRQGARLIGVLTVAKPMSTVQKFIDRAEREILVKGLWLLGLSLLVGVLVTAWIVWSVRRLRDFAQHVELGQRGGERVQAPELSGELGDLARAMEAMRDRLEDHEHVEHMVRALTHELKSPLAAIGGAAELLHDDLPAHDRHAFATQVQDQAARMQRLVERLLELSKLEHRRRLEHLAVVDLAPCVETALAQARGRAEQREVSLQWQQREQAAVLGEPELMHLAMSNLLDNAIDFSWPGGRIEVSVRREGAQALFTVRDHGPGVPDYALARLGERFYSTPRPAVAGEPPRKGTGLGLAIVRQVMQLHGGDVVWAPAGPGLAVTLRWPLATPSAPST</sequence>
<evidence type="ECO:0000313" key="16">
    <source>
        <dbReference type="Proteomes" id="UP000269265"/>
    </source>
</evidence>
<keyword evidence="16" id="KW-1185">Reference proteome</keyword>
<dbReference type="InterPro" id="IPR003660">
    <property type="entry name" value="HAMP_dom"/>
</dbReference>
<dbReference type="PROSITE" id="PS50109">
    <property type="entry name" value="HIS_KIN"/>
    <property type="match status" value="1"/>
</dbReference>
<dbReference type="SMART" id="SM00304">
    <property type="entry name" value="HAMP"/>
    <property type="match status" value="1"/>
</dbReference>
<dbReference type="SMART" id="SM00387">
    <property type="entry name" value="HATPase_c"/>
    <property type="match status" value="1"/>
</dbReference>
<dbReference type="SUPFAM" id="SSF47384">
    <property type="entry name" value="Homodimeric domain of signal transducing histidine kinase"/>
    <property type="match status" value="1"/>
</dbReference>
<dbReference type="InterPro" id="IPR029151">
    <property type="entry name" value="Sensor-like_sf"/>
</dbReference>
<dbReference type="InterPro" id="IPR036097">
    <property type="entry name" value="HisK_dim/P_sf"/>
</dbReference>
<comment type="caution">
    <text evidence="15">The sequence shown here is derived from an EMBL/GenBank/DDBJ whole genome shotgun (WGS) entry which is preliminary data.</text>
</comment>
<dbReference type="Proteomes" id="UP000269265">
    <property type="component" value="Unassembled WGS sequence"/>
</dbReference>
<dbReference type="InterPro" id="IPR003594">
    <property type="entry name" value="HATPase_dom"/>
</dbReference>
<dbReference type="CDD" id="cd18773">
    <property type="entry name" value="PDC1_HK_sensor"/>
    <property type="match status" value="1"/>
</dbReference>
<keyword evidence="11 12" id="KW-0472">Membrane</keyword>
<feature type="transmembrane region" description="Helical" evidence="12">
    <location>
        <begin position="197"/>
        <end position="216"/>
    </location>
</feature>
<dbReference type="Pfam" id="PF00512">
    <property type="entry name" value="HisKA"/>
    <property type="match status" value="1"/>
</dbReference>
<dbReference type="EC" id="2.7.13.3" evidence="3"/>
<keyword evidence="5" id="KW-0597">Phosphoprotein</keyword>
<accession>A0A3R8S6Y6</accession>
<dbReference type="EMBL" id="RSED01000009">
    <property type="protein sequence ID" value="RRS03815.1"/>
    <property type="molecule type" value="Genomic_DNA"/>
</dbReference>
<protein>
    <recommendedName>
        <fullName evidence="3">histidine kinase</fullName>
        <ecNumber evidence="3">2.7.13.3</ecNumber>
    </recommendedName>
</protein>
<organism evidence="15 16">
    <name type="scientific">Aquabacterium soli</name>
    <dbReference type="NCBI Taxonomy" id="2493092"/>
    <lineage>
        <taxon>Bacteria</taxon>
        <taxon>Pseudomonadati</taxon>
        <taxon>Pseudomonadota</taxon>
        <taxon>Betaproteobacteria</taxon>
        <taxon>Burkholderiales</taxon>
        <taxon>Aquabacterium</taxon>
    </lineage>
</organism>
<dbReference type="OrthoDB" id="9806130at2"/>
<dbReference type="Gene3D" id="3.30.565.10">
    <property type="entry name" value="Histidine kinase-like ATPase, C-terminal domain"/>
    <property type="match status" value="1"/>
</dbReference>
<feature type="domain" description="HAMP" evidence="14">
    <location>
        <begin position="212"/>
        <end position="266"/>
    </location>
</feature>
<dbReference type="InterPro" id="IPR005467">
    <property type="entry name" value="His_kinase_dom"/>
</dbReference>
<dbReference type="AlphaFoldDB" id="A0A3R8S6Y6"/>
<name>A0A3R8S6Y6_9BURK</name>
<dbReference type="PRINTS" id="PR00344">
    <property type="entry name" value="BCTRLSENSOR"/>
</dbReference>
<evidence type="ECO:0000256" key="1">
    <source>
        <dbReference type="ARBA" id="ARBA00000085"/>
    </source>
</evidence>
<gene>
    <name evidence="15" type="primary">creC</name>
    <name evidence="15" type="ORF">EIP75_12685</name>
</gene>
<dbReference type="Gene3D" id="3.30.450.20">
    <property type="entry name" value="PAS domain"/>
    <property type="match status" value="1"/>
</dbReference>
<dbReference type="NCBIfam" id="NF008312">
    <property type="entry name" value="PRK11100.1"/>
    <property type="match status" value="1"/>
</dbReference>
<reference evidence="15 16" key="1">
    <citation type="submission" date="2018-12" db="EMBL/GenBank/DDBJ databases">
        <title>The whole draft genome of Aquabacterium sp. SJQ9.</title>
        <authorList>
            <person name="Sun L."/>
            <person name="Gao X."/>
            <person name="Chen W."/>
            <person name="Huang K."/>
        </authorList>
    </citation>
    <scope>NUCLEOTIDE SEQUENCE [LARGE SCALE GENOMIC DNA]</scope>
    <source>
        <strain evidence="15 16">SJQ9</strain>
    </source>
</reference>
<keyword evidence="7 12" id="KW-0812">Transmembrane</keyword>
<dbReference type="InterPro" id="IPR004358">
    <property type="entry name" value="Sig_transdc_His_kin-like_C"/>
</dbReference>
<comment type="subcellular location">
    <subcellularLocation>
        <location evidence="2">Cell membrane</location>
        <topology evidence="2">Multi-pass membrane protein</topology>
    </subcellularLocation>
</comment>
<evidence type="ECO:0000313" key="15">
    <source>
        <dbReference type="EMBL" id="RRS03815.1"/>
    </source>
</evidence>
<evidence type="ECO:0000256" key="5">
    <source>
        <dbReference type="ARBA" id="ARBA00022553"/>
    </source>
</evidence>
<dbReference type="RefSeq" id="WP_125243655.1">
    <property type="nucleotide sequence ID" value="NZ_RSED01000009.1"/>
</dbReference>
<dbReference type="PROSITE" id="PS50885">
    <property type="entry name" value="HAMP"/>
    <property type="match status" value="1"/>
</dbReference>
<dbReference type="Pfam" id="PF02518">
    <property type="entry name" value="HATPase_c"/>
    <property type="match status" value="1"/>
</dbReference>
<dbReference type="InterPro" id="IPR050428">
    <property type="entry name" value="TCS_sensor_his_kinase"/>
</dbReference>
<keyword evidence="4" id="KW-1003">Cell membrane</keyword>
<evidence type="ECO:0000256" key="12">
    <source>
        <dbReference type="SAM" id="Phobius"/>
    </source>
</evidence>
<dbReference type="SUPFAM" id="SSF103190">
    <property type="entry name" value="Sensory domain-like"/>
    <property type="match status" value="1"/>
</dbReference>
<evidence type="ECO:0000256" key="9">
    <source>
        <dbReference type="ARBA" id="ARBA00022989"/>
    </source>
</evidence>
<evidence type="ECO:0000256" key="6">
    <source>
        <dbReference type="ARBA" id="ARBA00022679"/>
    </source>
</evidence>
<dbReference type="Gene3D" id="6.10.340.10">
    <property type="match status" value="1"/>
</dbReference>
<evidence type="ECO:0000256" key="8">
    <source>
        <dbReference type="ARBA" id="ARBA00022777"/>
    </source>
</evidence>
<evidence type="ECO:0000259" key="13">
    <source>
        <dbReference type="PROSITE" id="PS50109"/>
    </source>
</evidence>
<keyword evidence="9 12" id="KW-1133">Transmembrane helix</keyword>
<dbReference type="SMART" id="SM00388">
    <property type="entry name" value="HisKA"/>
    <property type="match status" value="1"/>
</dbReference>
<dbReference type="PANTHER" id="PTHR45436">
    <property type="entry name" value="SENSOR HISTIDINE KINASE YKOH"/>
    <property type="match status" value="1"/>
</dbReference>
<dbReference type="PANTHER" id="PTHR45436:SF10">
    <property type="entry name" value="HISTIDINE KINASE"/>
    <property type="match status" value="1"/>
</dbReference>